<proteinExistence type="predicted"/>
<evidence type="ECO:0000313" key="2">
    <source>
        <dbReference type="Proteomes" id="UP000770330"/>
    </source>
</evidence>
<organism evidence="1 2">
    <name type="scientific">Rothia mucilaginosa</name>
    <dbReference type="NCBI Taxonomy" id="43675"/>
    <lineage>
        <taxon>Bacteria</taxon>
        <taxon>Bacillati</taxon>
        <taxon>Actinomycetota</taxon>
        <taxon>Actinomycetes</taxon>
        <taxon>Micrococcales</taxon>
        <taxon>Micrococcaceae</taxon>
        <taxon>Rothia</taxon>
    </lineage>
</organism>
<reference evidence="1" key="1">
    <citation type="submission" date="2020-04" db="EMBL/GenBank/DDBJ databases">
        <title>Deep metagenomics examines the oral microbiome during advanced dental caries in children, revealing novel taxa and co-occurrences with host molecules.</title>
        <authorList>
            <person name="Baker J.L."/>
            <person name="Morton J.T."/>
            <person name="Dinis M."/>
            <person name="Alvarez R."/>
            <person name="Tran N.C."/>
            <person name="Knight R."/>
            <person name="Edlund A."/>
        </authorList>
    </citation>
    <scope>NUCLEOTIDE SEQUENCE</scope>
    <source>
        <strain evidence="1">JCVI_39_bin.18</strain>
    </source>
</reference>
<gene>
    <name evidence="1" type="ORF">HXO61_02735</name>
</gene>
<sequence length="74" mass="8337">MAPISEASAYRAAHRALTDVYNEPFVREGNLAVAKFGNATVNTRTVVEWFDHQVILIAKRIEDIEKLAKSKRHA</sequence>
<dbReference type="Proteomes" id="UP000770330">
    <property type="component" value="Unassembled WGS sequence"/>
</dbReference>
<dbReference type="EMBL" id="JABZXO010000004">
    <property type="protein sequence ID" value="MBF1656837.1"/>
    <property type="molecule type" value="Genomic_DNA"/>
</dbReference>
<evidence type="ECO:0000313" key="1">
    <source>
        <dbReference type="EMBL" id="MBF1656837.1"/>
    </source>
</evidence>
<protein>
    <submittedName>
        <fullName evidence="1">Uncharacterized protein</fullName>
    </submittedName>
</protein>
<comment type="caution">
    <text evidence="1">The sequence shown here is derived from an EMBL/GenBank/DDBJ whole genome shotgun (WGS) entry which is preliminary data.</text>
</comment>
<name>A0A2I1Z7J1_9MICC</name>
<accession>A0A2I1Z7J1</accession>
<dbReference type="AlphaFoldDB" id="A0A2I1Z7J1"/>
<dbReference type="GeneID" id="61435961"/>
<dbReference type="RefSeq" id="WP_005507970.1">
    <property type="nucleotide sequence ID" value="NZ_CAKARL010000005.1"/>
</dbReference>